<keyword evidence="6 8" id="KW-0503">Monooxygenase</keyword>
<dbReference type="GO" id="GO:0005506">
    <property type="term" value="F:iron ion binding"/>
    <property type="evidence" value="ECO:0007669"/>
    <property type="project" value="InterPro"/>
</dbReference>
<keyword evidence="5 7" id="KW-0408">Iron</keyword>
<proteinExistence type="inferred from homology"/>
<keyword evidence="2 7" id="KW-0349">Heme</keyword>
<evidence type="ECO:0000256" key="7">
    <source>
        <dbReference type="PIRSR" id="PIRSR602401-1"/>
    </source>
</evidence>
<dbReference type="KEGG" id="pbf:CFX0092_A1032"/>
<dbReference type="InterPro" id="IPR002401">
    <property type="entry name" value="Cyt_P450_E_grp-I"/>
</dbReference>
<organism evidence="9 10">
    <name type="scientific">Candidatus Promineifilum breve</name>
    <dbReference type="NCBI Taxonomy" id="1806508"/>
    <lineage>
        <taxon>Bacteria</taxon>
        <taxon>Bacillati</taxon>
        <taxon>Chloroflexota</taxon>
        <taxon>Ardenticatenia</taxon>
        <taxon>Candidatus Promineifilales</taxon>
        <taxon>Candidatus Promineifilaceae</taxon>
        <taxon>Candidatus Promineifilum</taxon>
    </lineage>
</organism>
<evidence type="ECO:0000256" key="4">
    <source>
        <dbReference type="ARBA" id="ARBA00023002"/>
    </source>
</evidence>
<evidence type="ECO:0000256" key="5">
    <source>
        <dbReference type="ARBA" id="ARBA00023004"/>
    </source>
</evidence>
<dbReference type="InterPro" id="IPR017972">
    <property type="entry name" value="Cyt_P450_CS"/>
</dbReference>
<accession>A0A160T326</accession>
<evidence type="ECO:0000256" key="6">
    <source>
        <dbReference type="ARBA" id="ARBA00023033"/>
    </source>
</evidence>
<dbReference type="AlphaFoldDB" id="A0A160T326"/>
<dbReference type="PRINTS" id="PR00463">
    <property type="entry name" value="EP450I"/>
</dbReference>
<evidence type="ECO:0000256" key="8">
    <source>
        <dbReference type="RuleBase" id="RU000461"/>
    </source>
</evidence>
<evidence type="ECO:0000313" key="9">
    <source>
        <dbReference type="EMBL" id="CUS02910.2"/>
    </source>
</evidence>
<protein>
    <submittedName>
        <fullName evidence="9">Cytochrome P450</fullName>
    </submittedName>
</protein>
<feature type="binding site" description="axial binding residue" evidence="7">
    <location>
        <position position="389"/>
    </location>
    <ligand>
        <name>heme</name>
        <dbReference type="ChEBI" id="CHEBI:30413"/>
    </ligand>
    <ligandPart>
        <name>Fe</name>
        <dbReference type="ChEBI" id="CHEBI:18248"/>
    </ligandPart>
</feature>
<dbReference type="Gene3D" id="1.10.630.10">
    <property type="entry name" value="Cytochrome P450"/>
    <property type="match status" value="1"/>
</dbReference>
<evidence type="ECO:0000256" key="1">
    <source>
        <dbReference type="ARBA" id="ARBA00010617"/>
    </source>
</evidence>
<reference evidence="9" key="1">
    <citation type="submission" date="2016-01" db="EMBL/GenBank/DDBJ databases">
        <authorList>
            <person name="Mcilroy J.S."/>
            <person name="Karst M S."/>
            <person name="Albertsen M."/>
        </authorList>
    </citation>
    <scope>NUCLEOTIDE SEQUENCE</scope>
    <source>
        <strain evidence="9">Cfx-K</strain>
    </source>
</reference>
<dbReference type="InterPro" id="IPR050196">
    <property type="entry name" value="Cytochrome_P450_Monoox"/>
</dbReference>
<comment type="cofactor">
    <cofactor evidence="7">
        <name>heme</name>
        <dbReference type="ChEBI" id="CHEBI:30413"/>
    </cofactor>
</comment>
<dbReference type="InterPro" id="IPR036396">
    <property type="entry name" value="Cyt_P450_sf"/>
</dbReference>
<keyword evidence="10" id="KW-1185">Reference proteome</keyword>
<dbReference type="GO" id="GO:0020037">
    <property type="term" value="F:heme binding"/>
    <property type="evidence" value="ECO:0007669"/>
    <property type="project" value="InterPro"/>
</dbReference>
<evidence type="ECO:0000256" key="2">
    <source>
        <dbReference type="ARBA" id="ARBA00022617"/>
    </source>
</evidence>
<dbReference type="GO" id="GO:0004497">
    <property type="term" value="F:monooxygenase activity"/>
    <property type="evidence" value="ECO:0007669"/>
    <property type="project" value="UniProtKB-KW"/>
</dbReference>
<dbReference type="PRINTS" id="PR00385">
    <property type="entry name" value="P450"/>
</dbReference>
<comment type="similarity">
    <text evidence="1 8">Belongs to the cytochrome P450 family.</text>
</comment>
<dbReference type="EMBL" id="LN890655">
    <property type="protein sequence ID" value="CUS02910.2"/>
    <property type="molecule type" value="Genomic_DNA"/>
</dbReference>
<dbReference type="GO" id="GO:0016705">
    <property type="term" value="F:oxidoreductase activity, acting on paired donors, with incorporation or reduction of molecular oxygen"/>
    <property type="evidence" value="ECO:0007669"/>
    <property type="project" value="InterPro"/>
</dbReference>
<dbReference type="Pfam" id="PF00067">
    <property type="entry name" value="p450"/>
    <property type="match status" value="1"/>
</dbReference>
<gene>
    <name evidence="9" type="ORF">CFX0092_A1032</name>
</gene>
<evidence type="ECO:0000313" key="10">
    <source>
        <dbReference type="Proteomes" id="UP000215027"/>
    </source>
</evidence>
<dbReference type="SUPFAM" id="SSF48264">
    <property type="entry name" value="Cytochrome P450"/>
    <property type="match status" value="1"/>
</dbReference>
<dbReference type="PANTHER" id="PTHR24291:SF50">
    <property type="entry name" value="BIFUNCTIONAL ALBAFLAVENONE MONOOXYGENASE_TERPENE SYNTHASE"/>
    <property type="match status" value="1"/>
</dbReference>
<dbReference type="Proteomes" id="UP000215027">
    <property type="component" value="Chromosome I"/>
</dbReference>
<keyword evidence="4 8" id="KW-0560">Oxidoreductase</keyword>
<name>A0A160T326_9CHLR</name>
<sequence>MPVAEPEVGLKVLKGLARERSLLTALEIMRQEVGPAFQITLPGFQPAVLVGPESNRQILVSRRAHFRSRGPGDPVTKLLRHGVLVEDGEAHDLFRAQMEPVLQKPQVVGHIGRMQQYTDRVAQNWRDGTVVDMLVEMRRLALLIFMGTLVDVEFGPDMERLWRPILRAIKYISPGLWIIWPDMPRFGYARALAQLDDYLYGLIRERRQRVAAEETGEPSASTAANATDLLTPMVRNPAMTDDLIRDQILTMLIAGHDTSTALLAWALHLLGLYPEIMDKARAEVASVVGGEDITLAHVDRLEYLDTVIKETLRLYPPIHVGNRFVTEDTTISGYDLTAGTRVMASIYLSHRDERYWDAPQEFCPERFGPDGARVPPFTYIPFGGGPRVCIGATFAQIEAKVVLARLIQQFTLTSEGRKVHPYMGATLEPHPGVFLRVQRRAGPR</sequence>
<dbReference type="InterPro" id="IPR001128">
    <property type="entry name" value="Cyt_P450"/>
</dbReference>
<dbReference type="PANTHER" id="PTHR24291">
    <property type="entry name" value="CYTOCHROME P450 FAMILY 4"/>
    <property type="match status" value="1"/>
</dbReference>
<evidence type="ECO:0000256" key="3">
    <source>
        <dbReference type="ARBA" id="ARBA00022723"/>
    </source>
</evidence>
<dbReference type="PROSITE" id="PS00086">
    <property type="entry name" value="CYTOCHROME_P450"/>
    <property type="match status" value="1"/>
</dbReference>
<keyword evidence="3 7" id="KW-0479">Metal-binding</keyword>